<dbReference type="InterPro" id="IPR037682">
    <property type="entry name" value="TonB_C"/>
</dbReference>
<dbReference type="InterPro" id="IPR006260">
    <property type="entry name" value="TonB/TolA_C"/>
</dbReference>
<evidence type="ECO:0000256" key="2">
    <source>
        <dbReference type="ARBA" id="ARBA00022692"/>
    </source>
</evidence>
<dbReference type="Proteomes" id="UP000186308">
    <property type="component" value="Unassembled WGS sequence"/>
</dbReference>
<protein>
    <submittedName>
        <fullName evidence="7">TonB family C-terminal domain-containing protein</fullName>
    </submittedName>
</protein>
<name>A0A8G2FLH5_ACIRU</name>
<dbReference type="AlphaFoldDB" id="A0A8G2FLH5"/>
<evidence type="ECO:0000256" key="4">
    <source>
        <dbReference type="ARBA" id="ARBA00023136"/>
    </source>
</evidence>
<keyword evidence="2" id="KW-0812">Transmembrane</keyword>
<evidence type="ECO:0000313" key="8">
    <source>
        <dbReference type="Proteomes" id="UP000186308"/>
    </source>
</evidence>
<keyword evidence="8" id="KW-1185">Reference proteome</keyword>
<feature type="chain" id="PRO_5034748016" evidence="5">
    <location>
        <begin position="18"/>
        <end position="126"/>
    </location>
</feature>
<accession>A0A8G2FLH5</accession>
<dbReference type="GO" id="GO:0055085">
    <property type="term" value="P:transmembrane transport"/>
    <property type="evidence" value="ECO:0007669"/>
    <property type="project" value="InterPro"/>
</dbReference>
<proteinExistence type="predicted"/>
<evidence type="ECO:0000313" key="7">
    <source>
        <dbReference type="EMBL" id="SIQ98664.1"/>
    </source>
</evidence>
<keyword evidence="4" id="KW-0472">Membrane</keyword>
<comment type="caution">
    <text evidence="7">The sequence shown here is derived from an EMBL/GenBank/DDBJ whole genome shotgun (WGS) entry which is preliminary data.</text>
</comment>
<keyword evidence="3" id="KW-1133">Transmembrane helix</keyword>
<organism evidence="7 8">
    <name type="scientific">Acidiphilium rubrum</name>
    <dbReference type="NCBI Taxonomy" id="526"/>
    <lineage>
        <taxon>Bacteria</taxon>
        <taxon>Pseudomonadati</taxon>
        <taxon>Pseudomonadota</taxon>
        <taxon>Alphaproteobacteria</taxon>
        <taxon>Acetobacterales</taxon>
        <taxon>Acidocellaceae</taxon>
        <taxon>Acidiphilium</taxon>
    </lineage>
</organism>
<dbReference type="SUPFAM" id="SSF74653">
    <property type="entry name" value="TolA/TonB C-terminal domain"/>
    <property type="match status" value="1"/>
</dbReference>
<evidence type="ECO:0000256" key="3">
    <source>
        <dbReference type="ARBA" id="ARBA00022989"/>
    </source>
</evidence>
<dbReference type="GO" id="GO:0016020">
    <property type="term" value="C:membrane"/>
    <property type="evidence" value="ECO:0007669"/>
    <property type="project" value="UniProtKB-SubCell"/>
</dbReference>
<feature type="domain" description="TonB C-terminal" evidence="6">
    <location>
        <begin position="58"/>
        <end position="113"/>
    </location>
</feature>
<evidence type="ECO:0000256" key="1">
    <source>
        <dbReference type="ARBA" id="ARBA00004167"/>
    </source>
</evidence>
<evidence type="ECO:0000256" key="5">
    <source>
        <dbReference type="SAM" id="SignalP"/>
    </source>
</evidence>
<feature type="signal peptide" evidence="5">
    <location>
        <begin position="1"/>
        <end position="17"/>
    </location>
</feature>
<dbReference type="EMBL" id="FTNE01000013">
    <property type="protein sequence ID" value="SIQ98664.1"/>
    <property type="molecule type" value="Genomic_DNA"/>
</dbReference>
<dbReference type="NCBIfam" id="TIGR01352">
    <property type="entry name" value="tonB_Cterm"/>
    <property type="match status" value="1"/>
</dbReference>
<dbReference type="RefSeq" id="WP_029313141.1">
    <property type="nucleotide sequence ID" value="NZ_FTNE01000013.1"/>
</dbReference>
<keyword evidence="5" id="KW-0732">Signal</keyword>
<dbReference type="Pfam" id="PF03544">
    <property type="entry name" value="TonB_C"/>
    <property type="match status" value="1"/>
</dbReference>
<evidence type="ECO:0000259" key="6">
    <source>
        <dbReference type="Pfam" id="PF03544"/>
    </source>
</evidence>
<comment type="subcellular location">
    <subcellularLocation>
        <location evidence="1">Membrane</location>
        <topology evidence="1">Single-pass membrane protein</topology>
    </subcellularLocation>
</comment>
<dbReference type="Gene3D" id="3.30.1150.10">
    <property type="match status" value="1"/>
</dbReference>
<gene>
    <name evidence="7" type="ORF">SAMN05421828_11310</name>
</gene>
<reference evidence="7 8" key="1">
    <citation type="submission" date="2017-01" db="EMBL/GenBank/DDBJ databases">
        <authorList>
            <person name="Varghese N."/>
            <person name="Submissions S."/>
        </authorList>
    </citation>
    <scope>NUCLEOTIDE SEQUENCE [LARGE SCALE GENOMIC DNA]</scope>
    <source>
        <strain evidence="7 8">ATCC 35905</strain>
    </source>
</reference>
<sequence length="126" mass="13276">MKRLLICLVALPLTAWAGQDDFIAPSAFPPLSDGVTAAVNKTEATLLKQAGVARVGFYQFTIDDKGKLAKIGVARSSGDATDDDEAIAAIEATPFDAAPAGKQTYHLIPIRFTAQETIYIPPAGSK</sequence>